<dbReference type="EMBL" id="CM001881">
    <property type="protein sequence ID" value="EOY20675.1"/>
    <property type="molecule type" value="Genomic_DNA"/>
</dbReference>
<gene>
    <name evidence="4" type="ORF">TCM_012033</name>
</gene>
<protein>
    <recommendedName>
        <fullName evidence="3">R13L1/DRL21-like LRR repeat region domain-containing protein</fullName>
    </recommendedName>
</protein>
<dbReference type="Proteomes" id="UP000026915">
    <property type="component" value="Chromosome 3"/>
</dbReference>
<dbReference type="InParanoid" id="A0A061FTK3"/>
<feature type="domain" description="R13L1/DRL21-like LRR repeat region" evidence="3">
    <location>
        <begin position="34"/>
        <end position="150"/>
    </location>
</feature>
<dbReference type="PANTHER" id="PTHR36766:SF40">
    <property type="entry name" value="DISEASE RESISTANCE PROTEIN RGA3"/>
    <property type="match status" value="1"/>
</dbReference>
<reference evidence="4 5" key="1">
    <citation type="journal article" date="2013" name="Genome Biol.">
        <title>The genome sequence of the most widely cultivated cacao type and its use to identify candidate genes regulating pod color.</title>
        <authorList>
            <person name="Motamayor J.C."/>
            <person name="Mockaitis K."/>
            <person name="Schmutz J."/>
            <person name="Haiminen N."/>
            <person name="Iii D.L."/>
            <person name="Cornejo O."/>
            <person name="Findley S.D."/>
            <person name="Zheng P."/>
            <person name="Utro F."/>
            <person name="Royaert S."/>
            <person name="Saski C."/>
            <person name="Jenkins J."/>
            <person name="Podicheti R."/>
            <person name="Zhao M."/>
            <person name="Scheffler B.E."/>
            <person name="Stack J.C."/>
            <person name="Feltus F.A."/>
            <person name="Mustiga G.M."/>
            <person name="Amores F."/>
            <person name="Phillips W."/>
            <person name="Marelli J.P."/>
            <person name="May G.D."/>
            <person name="Shapiro H."/>
            <person name="Ma J."/>
            <person name="Bustamante C.D."/>
            <person name="Schnell R.J."/>
            <person name="Main D."/>
            <person name="Gilbert D."/>
            <person name="Parida L."/>
            <person name="Kuhn D.N."/>
        </authorList>
    </citation>
    <scope>NUCLEOTIDE SEQUENCE [LARGE SCALE GENOMIC DNA]</scope>
    <source>
        <strain evidence="5">cv. Matina 1-6</strain>
    </source>
</reference>
<organism evidence="4 5">
    <name type="scientific">Theobroma cacao</name>
    <name type="common">Cacao</name>
    <name type="synonym">Cocoa</name>
    <dbReference type="NCBI Taxonomy" id="3641"/>
    <lineage>
        <taxon>Eukaryota</taxon>
        <taxon>Viridiplantae</taxon>
        <taxon>Streptophyta</taxon>
        <taxon>Embryophyta</taxon>
        <taxon>Tracheophyta</taxon>
        <taxon>Spermatophyta</taxon>
        <taxon>Magnoliopsida</taxon>
        <taxon>eudicotyledons</taxon>
        <taxon>Gunneridae</taxon>
        <taxon>Pentapetalae</taxon>
        <taxon>rosids</taxon>
        <taxon>malvids</taxon>
        <taxon>Malvales</taxon>
        <taxon>Malvaceae</taxon>
        <taxon>Byttnerioideae</taxon>
        <taxon>Theobroma</taxon>
    </lineage>
</organism>
<dbReference type="Gramene" id="EOY20675">
    <property type="protein sequence ID" value="EOY20675"/>
    <property type="gene ID" value="TCM_012033"/>
</dbReference>
<proteinExistence type="predicted"/>
<name>A0A061FTK3_THECC</name>
<evidence type="ECO:0000313" key="4">
    <source>
        <dbReference type="EMBL" id="EOY20675.1"/>
    </source>
</evidence>
<dbReference type="InterPro" id="IPR056789">
    <property type="entry name" value="LRR_R13L1-DRL21"/>
</dbReference>
<accession>A0A061FTK3</accession>
<dbReference type="InterPro" id="IPR032675">
    <property type="entry name" value="LRR_dom_sf"/>
</dbReference>
<dbReference type="GO" id="GO:0006952">
    <property type="term" value="P:defense response"/>
    <property type="evidence" value="ECO:0007669"/>
    <property type="project" value="UniProtKB-KW"/>
</dbReference>
<dbReference type="OMA" id="NIHNCEN"/>
<keyword evidence="2" id="KW-0611">Plant defense</keyword>
<evidence type="ECO:0000313" key="5">
    <source>
        <dbReference type="Proteomes" id="UP000026915"/>
    </source>
</evidence>
<keyword evidence="1" id="KW-0433">Leucine-rich repeat</keyword>
<dbReference type="AlphaFoldDB" id="A0A061FTK3"/>
<evidence type="ECO:0000259" key="3">
    <source>
        <dbReference type="Pfam" id="PF25019"/>
    </source>
</evidence>
<dbReference type="Gene3D" id="3.80.10.10">
    <property type="entry name" value="Ribonuclease Inhibitor"/>
    <property type="match status" value="2"/>
</dbReference>
<sequence>MMIFGQLKKIILSNILKFACVTREMMMVELIIVKNLRINGCEELTSLWQSKWGWLAPLRSLHNLEFQNYPQVVCIGAAKEEAKEELLQLEIPCNIKHVRLEGFQGLERLSKSSHNLTCLTELEIVKCPNLVSLSVDNLPPNLRTLNIHNCENLQYLLDDIENIDFSSTSLLESLQVSACEALKSLSSSGQLPVGLKLLNIYLYPELAVLAQKIGDNTCLESLSLWDCRNIKYLLKGLDKLSCLQQIKFQDCPNLISFPKSGLPSANLKTLWLCGCEKLEALPNLHSLQQLFILACPRVQYSIREWGFLTNLTSLLMCEPKICVRQSWSGDCIDSPLLQPSTLMDRNESEIPVIDESTKPGHKGGMDLHHHAIELDIESWPVEHSMEQQDEDRPVKCQMPAYSSINVRYRVHLLEQWFRCDNS</sequence>
<dbReference type="Pfam" id="PF25019">
    <property type="entry name" value="LRR_R13L1-DRL21"/>
    <property type="match status" value="1"/>
</dbReference>
<dbReference type="PANTHER" id="PTHR36766">
    <property type="entry name" value="PLANT BROAD-SPECTRUM MILDEW RESISTANCE PROTEIN RPW8"/>
    <property type="match status" value="1"/>
</dbReference>
<evidence type="ECO:0000256" key="2">
    <source>
        <dbReference type="ARBA" id="ARBA00022821"/>
    </source>
</evidence>
<evidence type="ECO:0000256" key="1">
    <source>
        <dbReference type="ARBA" id="ARBA00022614"/>
    </source>
</evidence>
<dbReference type="HOGENOM" id="CLU_651184_0_0_1"/>
<keyword evidence="5" id="KW-1185">Reference proteome</keyword>
<dbReference type="eggNOG" id="KOG4658">
    <property type="taxonomic scope" value="Eukaryota"/>
</dbReference>
<dbReference type="SUPFAM" id="SSF52058">
    <property type="entry name" value="L domain-like"/>
    <property type="match status" value="1"/>
</dbReference>